<dbReference type="Pfam" id="PF21360">
    <property type="entry name" value="PylC-like_N"/>
    <property type="match status" value="1"/>
</dbReference>
<accession>A0A0F9CTV3</accession>
<gene>
    <name evidence="2" type="ORF">LCGC14_2361350</name>
</gene>
<dbReference type="SUPFAM" id="SSF56059">
    <property type="entry name" value="Glutathione synthetase ATP-binding domain-like"/>
    <property type="match status" value="1"/>
</dbReference>
<reference evidence="2" key="1">
    <citation type="journal article" date="2015" name="Nature">
        <title>Complex archaea that bridge the gap between prokaryotes and eukaryotes.</title>
        <authorList>
            <person name="Spang A."/>
            <person name="Saw J.H."/>
            <person name="Jorgensen S.L."/>
            <person name="Zaremba-Niedzwiedzka K."/>
            <person name="Martijn J."/>
            <person name="Lind A.E."/>
            <person name="van Eijk R."/>
            <person name="Schleper C."/>
            <person name="Guy L."/>
            <person name="Ettema T.J."/>
        </authorList>
    </citation>
    <scope>NUCLEOTIDE SEQUENCE</scope>
</reference>
<dbReference type="InterPro" id="IPR048764">
    <property type="entry name" value="PylC_N"/>
</dbReference>
<dbReference type="Gene3D" id="3.30.470.20">
    <property type="entry name" value="ATP-grasp fold, B domain"/>
    <property type="match status" value="1"/>
</dbReference>
<evidence type="ECO:0000259" key="1">
    <source>
        <dbReference type="Pfam" id="PF21360"/>
    </source>
</evidence>
<name>A0A0F9CTV3_9ZZZZ</name>
<dbReference type="Gene3D" id="3.40.50.20">
    <property type="match status" value="1"/>
</dbReference>
<dbReference type="AlphaFoldDB" id="A0A0F9CTV3"/>
<evidence type="ECO:0000313" key="2">
    <source>
        <dbReference type="EMBL" id="KKL44871.1"/>
    </source>
</evidence>
<dbReference type="Pfam" id="PF15632">
    <property type="entry name" value="ATPgrasp_Ter"/>
    <property type="match status" value="1"/>
</dbReference>
<proteinExistence type="predicted"/>
<protein>
    <recommendedName>
        <fullName evidence="1">PylC N-terminal domain-containing protein</fullName>
    </recommendedName>
</protein>
<feature type="domain" description="PylC N-terminal" evidence="1">
    <location>
        <begin position="6"/>
        <end position="103"/>
    </location>
</feature>
<dbReference type="EMBL" id="LAZR01034596">
    <property type="protein sequence ID" value="KKL44871.1"/>
    <property type="molecule type" value="Genomic_DNA"/>
</dbReference>
<sequence length="296" mass="33685">MKNIKVLLTSSGYLGGNTLVKYLKKTGERNIEVIGTDMNSNCAAKFYCDKFFITPPTKDRYFIPTLLEICQKERPDVILPAGSYDIYPLAFHKKRFEDLGIKVMVSDLRTLEISLDKAETYHRLNGIVPLPRYFDSNKGFVIKPKEGKGGRGIEVFEKQGLIMEKMEGEEVDIDVLSYNGEVLLCVPKLRERTYGGTLIEGKIVSRPYLFEQVKKIIQVIPIQFLSVPQFMGGKLLELNPRIAGAVPYFEGWNLPYLAIKLALNEITPAEVKVYQDKIPFGLKISRFLSQIQYNNE</sequence>
<comment type="caution">
    <text evidence="2">The sequence shown here is derived from an EMBL/GenBank/DDBJ whole genome shotgun (WGS) entry which is preliminary data.</text>
</comment>
<organism evidence="2">
    <name type="scientific">marine sediment metagenome</name>
    <dbReference type="NCBI Taxonomy" id="412755"/>
    <lineage>
        <taxon>unclassified sequences</taxon>
        <taxon>metagenomes</taxon>
        <taxon>ecological metagenomes</taxon>
    </lineage>
</organism>